<reference evidence="2" key="1">
    <citation type="journal article" date="2019" name="bioRxiv">
        <title>The Genome of the Zebra Mussel, Dreissena polymorpha: A Resource for Invasive Species Research.</title>
        <authorList>
            <person name="McCartney M.A."/>
            <person name="Auch B."/>
            <person name="Kono T."/>
            <person name="Mallez S."/>
            <person name="Zhang Y."/>
            <person name="Obille A."/>
            <person name="Becker A."/>
            <person name="Abrahante J.E."/>
            <person name="Garbe J."/>
            <person name="Badalamenti J.P."/>
            <person name="Herman A."/>
            <person name="Mangelson H."/>
            <person name="Liachko I."/>
            <person name="Sullivan S."/>
            <person name="Sone E.D."/>
            <person name="Koren S."/>
            <person name="Silverstein K.A.T."/>
            <person name="Beckman K.B."/>
            <person name="Gohl D.M."/>
        </authorList>
    </citation>
    <scope>NUCLEOTIDE SEQUENCE</scope>
    <source>
        <strain evidence="2">Duluth1</strain>
        <tissue evidence="2">Whole animal</tissue>
    </source>
</reference>
<evidence type="ECO:0000256" key="1">
    <source>
        <dbReference type="SAM" id="MobiDB-lite"/>
    </source>
</evidence>
<evidence type="ECO:0000313" key="3">
    <source>
        <dbReference type="Proteomes" id="UP000828390"/>
    </source>
</evidence>
<gene>
    <name evidence="2" type="ORF">DPMN_016872</name>
</gene>
<dbReference type="EMBL" id="JAIWYP010000001">
    <property type="protein sequence ID" value="KAH3892744.1"/>
    <property type="molecule type" value="Genomic_DNA"/>
</dbReference>
<feature type="region of interest" description="Disordered" evidence="1">
    <location>
        <begin position="90"/>
        <end position="113"/>
    </location>
</feature>
<evidence type="ECO:0000313" key="2">
    <source>
        <dbReference type="EMBL" id="KAH3892744.1"/>
    </source>
</evidence>
<reference evidence="2" key="2">
    <citation type="submission" date="2020-11" db="EMBL/GenBank/DDBJ databases">
        <authorList>
            <person name="McCartney M.A."/>
            <person name="Auch B."/>
            <person name="Kono T."/>
            <person name="Mallez S."/>
            <person name="Becker A."/>
            <person name="Gohl D.M."/>
            <person name="Silverstein K.A.T."/>
            <person name="Koren S."/>
            <person name="Bechman K.B."/>
            <person name="Herman A."/>
            <person name="Abrahante J.E."/>
            <person name="Garbe J."/>
        </authorList>
    </citation>
    <scope>NUCLEOTIDE SEQUENCE</scope>
    <source>
        <strain evidence="2">Duluth1</strain>
        <tissue evidence="2">Whole animal</tissue>
    </source>
</reference>
<proteinExistence type="predicted"/>
<name>A0A9D4NFL1_DREPO</name>
<accession>A0A9D4NFL1</accession>
<sequence length="113" mass="11629">MTIMDVLLTPGRPARTGIIRSPHYFPVPPLLKPVNSPAGSPGQAGLATVYPGQAPVVAGSAPVKAGSRPGIARLSPQRCGRAPVYRNTALHSPATATPRFHPVVAGNAPAEPR</sequence>
<protein>
    <submittedName>
        <fullName evidence="2">Uncharacterized protein</fullName>
    </submittedName>
</protein>
<dbReference type="AlphaFoldDB" id="A0A9D4NFL1"/>
<keyword evidence="3" id="KW-1185">Reference proteome</keyword>
<dbReference type="Proteomes" id="UP000828390">
    <property type="component" value="Unassembled WGS sequence"/>
</dbReference>
<comment type="caution">
    <text evidence="2">The sequence shown here is derived from an EMBL/GenBank/DDBJ whole genome shotgun (WGS) entry which is preliminary data.</text>
</comment>
<organism evidence="2 3">
    <name type="scientific">Dreissena polymorpha</name>
    <name type="common">Zebra mussel</name>
    <name type="synonym">Mytilus polymorpha</name>
    <dbReference type="NCBI Taxonomy" id="45954"/>
    <lineage>
        <taxon>Eukaryota</taxon>
        <taxon>Metazoa</taxon>
        <taxon>Spiralia</taxon>
        <taxon>Lophotrochozoa</taxon>
        <taxon>Mollusca</taxon>
        <taxon>Bivalvia</taxon>
        <taxon>Autobranchia</taxon>
        <taxon>Heteroconchia</taxon>
        <taxon>Euheterodonta</taxon>
        <taxon>Imparidentia</taxon>
        <taxon>Neoheterodontei</taxon>
        <taxon>Myida</taxon>
        <taxon>Dreissenoidea</taxon>
        <taxon>Dreissenidae</taxon>
        <taxon>Dreissena</taxon>
    </lineage>
</organism>